<evidence type="ECO:0000313" key="3">
    <source>
        <dbReference type="Proteomes" id="UP000015441"/>
    </source>
</evidence>
<dbReference type="InterPro" id="IPR018830">
    <property type="entry name" value="DUF2434"/>
</dbReference>
<feature type="transmembrane region" description="Helical" evidence="1">
    <location>
        <begin position="276"/>
        <end position="295"/>
    </location>
</feature>
<feature type="transmembrane region" description="Helical" evidence="1">
    <location>
        <begin position="213"/>
        <end position="232"/>
    </location>
</feature>
<dbReference type="EMBL" id="CAUH01000680">
    <property type="protein sequence ID" value="CCU74839.1"/>
    <property type="molecule type" value="Genomic_DNA"/>
</dbReference>
<proteinExistence type="predicted"/>
<evidence type="ECO:0000256" key="1">
    <source>
        <dbReference type="SAM" id="Phobius"/>
    </source>
</evidence>
<dbReference type="AlphaFoldDB" id="N1J6Q1"/>
<keyword evidence="3" id="KW-1185">Reference proteome</keyword>
<gene>
    <name evidence="2" type="ORF">BGHDH14_bgh03125</name>
</gene>
<organism evidence="2 3">
    <name type="scientific">Blumeria graminis f. sp. hordei (strain DH14)</name>
    <name type="common">Barley powdery mildew</name>
    <name type="synonym">Oidium monilioides f. sp. hordei</name>
    <dbReference type="NCBI Taxonomy" id="546991"/>
    <lineage>
        <taxon>Eukaryota</taxon>
        <taxon>Fungi</taxon>
        <taxon>Dikarya</taxon>
        <taxon>Ascomycota</taxon>
        <taxon>Pezizomycotina</taxon>
        <taxon>Leotiomycetes</taxon>
        <taxon>Erysiphales</taxon>
        <taxon>Erysiphaceae</taxon>
        <taxon>Blumeria</taxon>
        <taxon>Blumeria hordei</taxon>
    </lineage>
</organism>
<dbReference type="HOGENOM" id="CLU_033097_1_0_1"/>
<dbReference type="Proteomes" id="UP000015441">
    <property type="component" value="Unassembled WGS sequence"/>
</dbReference>
<protein>
    <submittedName>
        <fullName evidence="2">DUF2434 domain containing protein</fullName>
    </submittedName>
</protein>
<sequence length="383" mass="44036">MAPAIQSKEFFSIQASENFSDDLIRETHWNLSMLNQMNYTLYSNHTLSNESRCILIFETKIPELLPNGTFINGISCYSPFRPIRARAKIGLVFACFFAFSIIYTIVNLRKLAKRSSPSHQKSDVLGARFQWYWALIATSCALTSSIADVDVDRYYLPELPLVLSSIFWHLTVLASICIIWESIRHWGSVLKKRTEDANYSSFDTSPRKYHIEVLFPVLFYFPICLVCIRVLSSKIANGQNFLMVFPRRWTNIELQRSPSQTYLRARPFATDIRFKIGAFFLVASWCVICLFLNLLHQQLKLGIHNPDHGLQNRQLIPPRLIILISLSLIMVTYNTVCAFNFTISPMNVHCDLGFMYGLGWGVVALILIIYQSGDFLSWCKAKH</sequence>
<accession>N1J6Q1</accession>
<feature type="transmembrane region" description="Helical" evidence="1">
    <location>
        <begin position="320"/>
        <end position="341"/>
    </location>
</feature>
<dbReference type="eggNOG" id="ENOG502QWQE">
    <property type="taxonomic scope" value="Eukaryota"/>
</dbReference>
<keyword evidence="1" id="KW-0812">Transmembrane</keyword>
<feature type="transmembrane region" description="Helical" evidence="1">
    <location>
        <begin position="89"/>
        <end position="108"/>
    </location>
</feature>
<feature type="transmembrane region" description="Helical" evidence="1">
    <location>
        <begin position="129"/>
        <end position="147"/>
    </location>
</feature>
<feature type="transmembrane region" description="Helical" evidence="1">
    <location>
        <begin position="353"/>
        <end position="370"/>
    </location>
</feature>
<feature type="transmembrane region" description="Helical" evidence="1">
    <location>
        <begin position="159"/>
        <end position="183"/>
    </location>
</feature>
<keyword evidence="1" id="KW-0472">Membrane</keyword>
<comment type="caution">
    <text evidence="2">The sequence shown here is derived from an EMBL/GenBank/DDBJ whole genome shotgun (WGS) entry which is preliminary data.</text>
</comment>
<dbReference type="OrthoDB" id="5308502at2759"/>
<reference evidence="2 3" key="1">
    <citation type="journal article" date="2010" name="Science">
        <title>Genome expansion and gene loss in powdery mildew fungi reveal tradeoffs in extreme parasitism.</title>
        <authorList>
            <person name="Spanu P.D."/>
            <person name="Abbott J.C."/>
            <person name="Amselem J."/>
            <person name="Burgis T.A."/>
            <person name="Soanes D.M."/>
            <person name="Stueber K."/>
            <person name="Ver Loren van Themaat E."/>
            <person name="Brown J.K.M."/>
            <person name="Butcher S.A."/>
            <person name="Gurr S.J."/>
            <person name="Lebrun M.-H."/>
            <person name="Ridout C.J."/>
            <person name="Schulze-Lefert P."/>
            <person name="Talbot N.J."/>
            <person name="Ahmadinejad N."/>
            <person name="Ametz C."/>
            <person name="Barton G.R."/>
            <person name="Benjdia M."/>
            <person name="Bidzinski P."/>
            <person name="Bindschedler L.V."/>
            <person name="Both M."/>
            <person name="Brewer M.T."/>
            <person name="Cadle-Davidson L."/>
            <person name="Cadle-Davidson M.M."/>
            <person name="Collemare J."/>
            <person name="Cramer R."/>
            <person name="Frenkel O."/>
            <person name="Godfrey D."/>
            <person name="Harriman J."/>
            <person name="Hoede C."/>
            <person name="King B.C."/>
            <person name="Klages S."/>
            <person name="Kleemann J."/>
            <person name="Knoll D."/>
            <person name="Koti P.S."/>
            <person name="Kreplak J."/>
            <person name="Lopez-Ruiz F.J."/>
            <person name="Lu X."/>
            <person name="Maekawa T."/>
            <person name="Mahanil S."/>
            <person name="Micali C."/>
            <person name="Milgroom M.G."/>
            <person name="Montana G."/>
            <person name="Noir S."/>
            <person name="O'Connell R.J."/>
            <person name="Oberhaensli S."/>
            <person name="Parlange F."/>
            <person name="Pedersen C."/>
            <person name="Quesneville H."/>
            <person name="Reinhardt R."/>
            <person name="Rott M."/>
            <person name="Sacristan S."/>
            <person name="Schmidt S.M."/>
            <person name="Schoen M."/>
            <person name="Skamnioti P."/>
            <person name="Sommer H."/>
            <person name="Stephens A."/>
            <person name="Takahara H."/>
            <person name="Thordal-Christensen H."/>
            <person name="Vigouroux M."/>
            <person name="Wessling R."/>
            <person name="Wicker T."/>
            <person name="Panstruga R."/>
        </authorList>
    </citation>
    <scope>NUCLEOTIDE SEQUENCE [LARGE SCALE GENOMIC DNA]</scope>
    <source>
        <strain evidence="2">DH14</strain>
    </source>
</reference>
<evidence type="ECO:0000313" key="2">
    <source>
        <dbReference type="EMBL" id="CCU74839.1"/>
    </source>
</evidence>
<name>N1J6Q1_BLUG1</name>
<dbReference type="InParanoid" id="N1J6Q1"/>
<dbReference type="Pfam" id="PF10361">
    <property type="entry name" value="DUF2434"/>
    <property type="match status" value="1"/>
</dbReference>
<keyword evidence="1" id="KW-1133">Transmembrane helix</keyword>
<dbReference type="STRING" id="546991.N1J6Q1"/>